<feature type="compositionally biased region" description="Polar residues" evidence="1">
    <location>
        <begin position="1"/>
        <end position="10"/>
    </location>
</feature>
<reference evidence="2 4" key="2">
    <citation type="journal article" date="2019" name="bioRxiv">
        <title>Genomics, evolutionary history and diagnostics of the Alternaria alternata species group including apple and Asian pear pathotypes.</title>
        <authorList>
            <person name="Armitage A.D."/>
            <person name="Cockerton H.M."/>
            <person name="Sreenivasaprasad S."/>
            <person name="Woodhall J.W."/>
            <person name="Lane C.R."/>
            <person name="Harrison R.J."/>
            <person name="Clarkson J.P."/>
        </authorList>
    </citation>
    <scope>NUCLEOTIDE SEQUENCE [LARGE SCALE GENOMIC DNA]</scope>
    <source>
        <strain evidence="4">FERA 1082</strain>
        <strain evidence="2">FERA 1164</strain>
    </source>
</reference>
<evidence type="ECO:0000313" key="4">
    <source>
        <dbReference type="Proteomes" id="UP000292402"/>
    </source>
</evidence>
<protein>
    <submittedName>
        <fullName evidence="3">Uncharacterized protein</fullName>
    </submittedName>
</protein>
<sequence>MTRPASSNDVPLSDGTCEEAGELKMLPTRIVAGKDQAGTDLQ</sequence>
<reference evidence="2" key="1">
    <citation type="submission" date="2017-10" db="EMBL/GenBank/DDBJ databases">
        <authorList>
            <person name="Armitage A.D."/>
            <person name="Barbara D.J."/>
            <person name="Woodhall J.W."/>
            <person name="Sreenivasaprasad S."/>
            <person name="Lane C.R."/>
            <person name="Clarkson J.P."/>
            <person name="Harrison R.J."/>
        </authorList>
    </citation>
    <scope>NUCLEOTIDE SEQUENCE</scope>
    <source>
        <strain evidence="2">FERA 1164</strain>
    </source>
</reference>
<gene>
    <name evidence="3" type="ORF">AA0114_g12624</name>
    <name evidence="2" type="ORF">AA0115_g12602</name>
</gene>
<proteinExistence type="predicted"/>
<reference evidence="3" key="3">
    <citation type="journal article" date="2019" name="J. ISSAAS">
        <title>Genomics, evolutionary history and diagnostics of the Alternaria alternata species group including apple and Asian pear pathotypes.</title>
        <authorList>
            <person name="Armitage A.D."/>
            <person name="Cockerton H.M."/>
            <person name="Sreenivasaprasad S."/>
            <person name="Woodhall J."/>
            <person name="Lane C."/>
            <person name="Harrison R.J."/>
            <person name="Clarkson J.P."/>
        </authorList>
    </citation>
    <scope>NUCLEOTIDE SEQUENCE</scope>
    <source>
        <strain evidence="3">FERA 1082</strain>
    </source>
</reference>
<dbReference type="EMBL" id="PDXB01000084">
    <property type="protein sequence ID" value="RYN16029.1"/>
    <property type="molecule type" value="Genomic_DNA"/>
</dbReference>
<evidence type="ECO:0000256" key="1">
    <source>
        <dbReference type="SAM" id="MobiDB-lite"/>
    </source>
</evidence>
<evidence type="ECO:0000313" key="2">
    <source>
        <dbReference type="EMBL" id="RYN16029.1"/>
    </source>
</evidence>
<accession>A0A4Q4M126</accession>
<dbReference type="Proteomes" id="UP000292402">
    <property type="component" value="Unassembled WGS sequence"/>
</dbReference>
<organism evidence="3 4">
    <name type="scientific">Alternaria tenuissima</name>
    <dbReference type="NCBI Taxonomy" id="119927"/>
    <lineage>
        <taxon>Eukaryota</taxon>
        <taxon>Fungi</taxon>
        <taxon>Dikarya</taxon>
        <taxon>Ascomycota</taxon>
        <taxon>Pezizomycotina</taxon>
        <taxon>Dothideomycetes</taxon>
        <taxon>Pleosporomycetidae</taxon>
        <taxon>Pleosporales</taxon>
        <taxon>Pleosporineae</taxon>
        <taxon>Pleosporaceae</taxon>
        <taxon>Alternaria</taxon>
        <taxon>Alternaria sect. Alternaria</taxon>
        <taxon>Alternaria alternata complex</taxon>
    </lineage>
</organism>
<dbReference type="Proteomes" id="UP000292340">
    <property type="component" value="Unassembled WGS sequence"/>
</dbReference>
<dbReference type="AlphaFoldDB" id="A0A4Q4M126"/>
<evidence type="ECO:0000313" key="3">
    <source>
        <dbReference type="EMBL" id="RYN26401.1"/>
    </source>
</evidence>
<comment type="caution">
    <text evidence="3">The sequence shown here is derived from an EMBL/GenBank/DDBJ whole genome shotgun (WGS) entry which is preliminary data.</text>
</comment>
<name>A0A4Q4M126_9PLEO</name>
<dbReference type="EMBL" id="PDXA01000091">
    <property type="protein sequence ID" value="RYN26401.1"/>
    <property type="molecule type" value="Genomic_DNA"/>
</dbReference>
<feature type="region of interest" description="Disordered" evidence="1">
    <location>
        <begin position="1"/>
        <end position="21"/>
    </location>
</feature>